<reference evidence="3 4" key="3">
    <citation type="submission" date="2020-02" db="EMBL/GenBank/DDBJ databases">
        <title>Flavobacterium profundi sp. nov., isolated from a deep-sea seamount.</title>
        <authorList>
            <person name="Zhang D.-C."/>
        </authorList>
    </citation>
    <scope>NUCLEOTIDE SEQUENCE [LARGE SCALE GENOMIC DNA]</scope>
    <source>
        <strain evidence="3 4">EC11</strain>
    </source>
</reference>
<gene>
    <name evidence="3" type="ORF">FIA58_000165</name>
</gene>
<comment type="caution">
    <text evidence="3">The sequence shown here is derived from an EMBL/GenBank/DDBJ whole genome shotgun (WGS) entry which is preliminary data.</text>
</comment>
<evidence type="ECO:0000313" key="3">
    <source>
        <dbReference type="EMBL" id="NHN24076.1"/>
    </source>
</evidence>
<evidence type="ECO:0000313" key="4">
    <source>
        <dbReference type="Proteomes" id="UP000817854"/>
    </source>
</evidence>
<reference evidence="3 4" key="2">
    <citation type="submission" date="2019-05" db="EMBL/GenBank/DDBJ databases">
        <authorList>
            <person name="Lianzixin W."/>
        </authorList>
    </citation>
    <scope>NUCLEOTIDE SEQUENCE [LARGE SCALE GENOMIC DNA]</scope>
    <source>
        <strain evidence="3 4">EC11</strain>
    </source>
</reference>
<feature type="compositionally biased region" description="Polar residues" evidence="1">
    <location>
        <begin position="276"/>
        <end position="287"/>
    </location>
</feature>
<dbReference type="EMBL" id="VEVQ02000001">
    <property type="protein sequence ID" value="NHN24076.1"/>
    <property type="molecule type" value="Genomic_DNA"/>
</dbReference>
<dbReference type="SUPFAM" id="SSF88874">
    <property type="entry name" value="Receptor-binding domain of short tail fibre protein gp12"/>
    <property type="match status" value="1"/>
</dbReference>
<name>A0ABX0ILG7_9FLAO</name>
<sequence length="351" mass="37521">MEIDKKNRTELKHYFKANDKPTEKQFADFIEAGINQVEDGIVKLQGNPLAIEAQGEDVGTQEVLGLYRSFSEDTPDWTFNLNPRVDSENPRSNQPGLNFKDSVGKSRLFIKSGTGNVGIGTIEPSAKLTIKGNNDASLLAVVDATNEHKTILEVTQQNGVSIKGSLHVDGNFRANNISSNIDLDSDKASNDAIATQKAVKTYIDTRLPKGLISMWSGKDIPVGWALCDGTNGTPNLSGRFIVGFDKNTGDYNVTGKTGGANQVLLTTGQLPAHSHAGTTSNSGNHAHSFTGATKKGDGTGTGSSNAYYGALTRTTAAAGIHSHSFETNPTGGNQPHENRPPYYVLAYIIKL</sequence>
<dbReference type="InterPro" id="IPR053827">
    <property type="entry name" value="Gp10_C"/>
</dbReference>
<dbReference type="RefSeq" id="WP_140958788.1">
    <property type="nucleotide sequence ID" value="NZ_VEVQ02000001.1"/>
</dbReference>
<feature type="domain" description="Baseplate structural protein Gp10 C-terminal" evidence="2">
    <location>
        <begin position="237"/>
        <end position="345"/>
    </location>
</feature>
<accession>A0ABX0ILG7</accession>
<protein>
    <recommendedName>
        <fullName evidence="2">Baseplate structural protein Gp10 C-terminal domain-containing protein</fullName>
    </recommendedName>
</protein>
<evidence type="ECO:0000256" key="1">
    <source>
        <dbReference type="SAM" id="MobiDB-lite"/>
    </source>
</evidence>
<proteinExistence type="predicted"/>
<dbReference type="CDD" id="cd22641">
    <property type="entry name" value="C24-like"/>
    <property type="match status" value="1"/>
</dbReference>
<dbReference type="Proteomes" id="UP000817854">
    <property type="component" value="Unassembled WGS sequence"/>
</dbReference>
<evidence type="ECO:0000259" key="2">
    <source>
        <dbReference type="Pfam" id="PF21939"/>
    </source>
</evidence>
<feature type="region of interest" description="Disordered" evidence="1">
    <location>
        <begin position="272"/>
        <end position="297"/>
    </location>
</feature>
<organism evidence="3 4">
    <name type="scientific">Flavobacterium jejuense</name>
    <dbReference type="NCBI Taxonomy" id="1544455"/>
    <lineage>
        <taxon>Bacteria</taxon>
        <taxon>Pseudomonadati</taxon>
        <taxon>Bacteroidota</taxon>
        <taxon>Flavobacteriia</taxon>
        <taxon>Flavobacteriales</taxon>
        <taxon>Flavobacteriaceae</taxon>
        <taxon>Flavobacterium</taxon>
    </lineage>
</organism>
<dbReference type="Pfam" id="PF21939">
    <property type="entry name" value="Gp10_C"/>
    <property type="match status" value="1"/>
</dbReference>
<keyword evidence="4" id="KW-1185">Reference proteome</keyword>
<reference evidence="4" key="1">
    <citation type="submission" date="2019-05" db="EMBL/GenBank/DDBJ databases">
        <title>Flavobacterium profundi sp. nov., isolated from a deep-sea seamount.</title>
        <authorList>
            <person name="Zhang D.-C."/>
        </authorList>
    </citation>
    <scope>NUCLEOTIDE SEQUENCE [LARGE SCALE GENOMIC DNA]</scope>
    <source>
        <strain evidence="4">EC11</strain>
    </source>
</reference>